<dbReference type="InterPro" id="IPR010490">
    <property type="entry name" value="COG6"/>
</dbReference>
<evidence type="ECO:0000256" key="4">
    <source>
        <dbReference type="ARBA" id="ARBA00022448"/>
    </source>
</evidence>
<keyword evidence="7 10" id="KW-0472">Membrane</keyword>
<evidence type="ECO:0000313" key="14">
    <source>
        <dbReference type="EMBL" id="KAK0502969.1"/>
    </source>
</evidence>
<comment type="function">
    <text evidence="9">Acts as a component of the peripheral membrane COG complex that is involved in intra-Golgi protein trafficking. COG is located at the cis-Golgi, and regulates tethering of retrograde intra-Golgi vesicles and possibly a number of other membrane trafficking events.</text>
</comment>
<evidence type="ECO:0000256" key="6">
    <source>
        <dbReference type="ARBA" id="ARBA00023034"/>
    </source>
</evidence>
<comment type="subunit">
    <text evidence="10">Component of the conserved oligomeric Golgi complex.</text>
</comment>
<evidence type="ECO:0000256" key="2">
    <source>
        <dbReference type="ARBA" id="ARBA00011023"/>
    </source>
</evidence>
<dbReference type="InterPro" id="IPR048368">
    <property type="entry name" value="COG6_N"/>
</dbReference>
<dbReference type="GO" id="GO:0000139">
    <property type="term" value="C:Golgi membrane"/>
    <property type="evidence" value="ECO:0007669"/>
    <property type="project" value="UniProtKB-SubCell"/>
</dbReference>
<keyword evidence="6 10" id="KW-0333">Golgi apparatus</keyword>
<evidence type="ECO:0000256" key="10">
    <source>
        <dbReference type="RuleBase" id="RU365075"/>
    </source>
</evidence>
<dbReference type="Proteomes" id="UP001175228">
    <property type="component" value="Unassembled WGS sequence"/>
</dbReference>
<keyword evidence="4 10" id="KW-0813">Transport</keyword>
<dbReference type="PANTHER" id="PTHR21506:SF0">
    <property type="entry name" value="CONSERVED OLIGOMERIC GOLGI COMPLEX SUBUNIT 6"/>
    <property type="match status" value="1"/>
</dbReference>
<comment type="subcellular location">
    <subcellularLocation>
        <location evidence="1 10">Golgi apparatus membrane</location>
        <topology evidence="1 10">Peripheral membrane protein</topology>
    </subcellularLocation>
</comment>
<proteinExistence type="inferred from homology"/>
<accession>A0AA39QJS2</accession>
<dbReference type="GO" id="GO:0006891">
    <property type="term" value="P:intra-Golgi vesicle-mediated transport"/>
    <property type="evidence" value="ECO:0007669"/>
    <property type="project" value="UniProtKB-UniRule"/>
</dbReference>
<sequence length="666" mass="75487">MHSFTPSPSSTPSLTPHKASNAAQSRNPVSLRLYKVLGTNFDDEATREALRTLSDLYATPSHGKGKAVQRGGDELDGDDEESRSAAHARRNLRKDMEQKLAEGSRHFLAAFGEVDQSLLEKAGNLRQERQEVEVKKSIVELFLARFALSEEEIEAMTSRDVPLGQRFFGSMDRTERIRDDCRVLMAGEEGPTKAGLEIMSSTLSYLEQGYEKIARWCSYEFRQIGRDAHLEVTPTMREAVRRLRQRQELLTEALSELSQTRQASLLSSFLMALTRGGPSGLPRPIELHAHDPMRYIGDMLAWVHQAIAAEREFFESLFGLKADGRMVGSVRQFDDKSEEEDWIRELMDQAVGKLCVPLKVRVQQTVRSQESSIMSYKISNLLQFYLVTMHRTIGTDAILSKTLQEITEVAYKVFFDAVEALGRSLLRVPLDNSDLSLTPPISIIEHAQVLREIMNVYQSSLIGNEDEEKLISGFEHVLDIMVDPAIEMCTNAAEAKARAVPRWDMSVFVLNCLSYLLVINKQKALQATMNERVILLTDEHYRDIMVDAGLYDIITVCDKWDSSEPLSYIPTVRPQELKLALQKFSVWLSGLEVVQSQRLSRLSVQRLHTMIHQAALERMAEGYKVICDEVRKPENKYEAASTLLGSERPFGQVHLLWQIFGLEEKD</sequence>
<evidence type="ECO:0000313" key="15">
    <source>
        <dbReference type="Proteomes" id="UP001175228"/>
    </source>
</evidence>
<evidence type="ECO:0000256" key="1">
    <source>
        <dbReference type="ARBA" id="ARBA00004395"/>
    </source>
</evidence>
<evidence type="ECO:0000256" key="8">
    <source>
        <dbReference type="ARBA" id="ARBA00031348"/>
    </source>
</evidence>
<feature type="compositionally biased region" description="Low complexity" evidence="11">
    <location>
        <begin position="1"/>
        <end position="16"/>
    </location>
</feature>
<feature type="region of interest" description="Disordered" evidence="11">
    <location>
        <begin position="58"/>
        <end position="89"/>
    </location>
</feature>
<dbReference type="GO" id="GO:0017119">
    <property type="term" value="C:Golgi transport complex"/>
    <property type="evidence" value="ECO:0007669"/>
    <property type="project" value="UniProtKB-UniRule"/>
</dbReference>
<evidence type="ECO:0000256" key="5">
    <source>
        <dbReference type="ARBA" id="ARBA00022927"/>
    </source>
</evidence>
<dbReference type="Pfam" id="PF06419">
    <property type="entry name" value="COG6_N"/>
    <property type="match status" value="1"/>
</dbReference>
<keyword evidence="15" id="KW-1185">Reference proteome</keyword>
<gene>
    <name evidence="14" type="ORF">EDD18DRAFT_1306240</name>
</gene>
<evidence type="ECO:0000256" key="11">
    <source>
        <dbReference type="SAM" id="MobiDB-lite"/>
    </source>
</evidence>
<dbReference type="EMBL" id="JAUEPU010000004">
    <property type="protein sequence ID" value="KAK0502969.1"/>
    <property type="molecule type" value="Genomic_DNA"/>
</dbReference>
<comment type="caution">
    <text evidence="14">The sequence shown here is derived from an EMBL/GenBank/DDBJ whole genome shotgun (WGS) entry which is preliminary data.</text>
</comment>
<comment type="similarity">
    <text evidence="2 10">Belongs to the COG6 family.</text>
</comment>
<dbReference type="PANTHER" id="PTHR21506">
    <property type="entry name" value="COMPONENT OF OLIGOMERIC GOLGI COMPLEX 6"/>
    <property type="match status" value="1"/>
</dbReference>
<feature type="domain" description="Conserved oligomeric complex COG6 N-terminal" evidence="12">
    <location>
        <begin position="116"/>
        <end position="158"/>
    </location>
</feature>
<feature type="domain" description="Conserved Oligomeric Golgi complex subunit 6 C-terminal" evidence="13">
    <location>
        <begin position="193"/>
        <end position="644"/>
    </location>
</feature>
<evidence type="ECO:0000256" key="7">
    <source>
        <dbReference type="ARBA" id="ARBA00023136"/>
    </source>
</evidence>
<keyword evidence="5 10" id="KW-0653">Protein transport</keyword>
<evidence type="ECO:0000256" key="3">
    <source>
        <dbReference type="ARBA" id="ARBA00020973"/>
    </source>
</evidence>
<evidence type="ECO:0000259" key="13">
    <source>
        <dbReference type="Pfam" id="PF20653"/>
    </source>
</evidence>
<dbReference type="Pfam" id="PF20653">
    <property type="entry name" value="COG6_C"/>
    <property type="match status" value="1"/>
</dbReference>
<comment type="function">
    <text evidence="10">Acts as component of the peripheral membrane COG complex that is involved in intra-Golgi protein trafficking. COG is located at the cis-Golgi, and regulates tethering of retrograde intra-Golgi vesicles and possibly a number of other membrane trafficking events.</text>
</comment>
<dbReference type="InterPro" id="IPR048369">
    <property type="entry name" value="COG6_C"/>
</dbReference>
<dbReference type="AlphaFoldDB" id="A0AA39QJS2"/>
<organism evidence="14 15">
    <name type="scientific">Armillaria luteobubalina</name>
    <dbReference type="NCBI Taxonomy" id="153913"/>
    <lineage>
        <taxon>Eukaryota</taxon>
        <taxon>Fungi</taxon>
        <taxon>Dikarya</taxon>
        <taxon>Basidiomycota</taxon>
        <taxon>Agaricomycotina</taxon>
        <taxon>Agaricomycetes</taxon>
        <taxon>Agaricomycetidae</taxon>
        <taxon>Agaricales</taxon>
        <taxon>Marasmiineae</taxon>
        <taxon>Physalacriaceae</taxon>
        <taxon>Armillaria</taxon>
    </lineage>
</organism>
<feature type="region of interest" description="Disordered" evidence="11">
    <location>
        <begin position="1"/>
        <end position="29"/>
    </location>
</feature>
<evidence type="ECO:0000259" key="12">
    <source>
        <dbReference type="Pfam" id="PF06419"/>
    </source>
</evidence>
<name>A0AA39QJS2_9AGAR</name>
<protein>
    <recommendedName>
        <fullName evidence="3 10">Conserved oligomeric Golgi complex subunit 6</fullName>
        <shortName evidence="10">COG complex subunit 6</shortName>
    </recommendedName>
    <alternativeName>
        <fullName evidence="8 10">Component of oligomeric Golgi complex 6</fullName>
    </alternativeName>
</protein>
<evidence type="ECO:0000256" key="9">
    <source>
        <dbReference type="ARBA" id="ARBA00043873"/>
    </source>
</evidence>
<dbReference type="GO" id="GO:0015031">
    <property type="term" value="P:protein transport"/>
    <property type="evidence" value="ECO:0007669"/>
    <property type="project" value="UniProtKB-KW"/>
</dbReference>
<reference evidence="14" key="1">
    <citation type="submission" date="2023-06" db="EMBL/GenBank/DDBJ databases">
        <authorList>
            <consortium name="Lawrence Berkeley National Laboratory"/>
            <person name="Ahrendt S."/>
            <person name="Sahu N."/>
            <person name="Indic B."/>
            <person name="Wong-Bajracharya J."/>
            <person name="Merenyi Z."/>
            <person name="Ke H.-M."/>
            <person name="Monk M."/>
            <person name="Kocsube S."/>
            <person name="Drula E."/>
            <person name="Lipzen A."/>
            <person name="Balint B."/>
            <person name="Henrissat B."/>
            <person name="Andreopoulos B."/>
            <person name="Martin F.M."/>
            <person name="Harder C.B."/>
            <person name="Rigling D."/>
            <person name="Ford K.L."/>
            <person name="Foster G.D."/>
            <person name="Pangilinan J."/>
            <person name="Papanicolaou A."/>
            <person name="Barry K."/>
            <person name="LaButti K."/>
            <person name="Viragh M."/>
            <person name="Koriabine M."/>
            <person name="Yan M."/>
            <person name="Riley R."/>
            <person name="Champramary S."/>
            <person name="Plett K.L."/>
            <person name="Tsai I.J."/>
            <person name="Slot J."/>
            <person name="Sipos G."/>
            <person name="Plett J."/>
            <person name="Nagy L.G."/>
            <person name="Grigoriev I.V."/>
        </authorList>
    </citation>
    <scope>NUCLEOTIDE SEQUENCE</scope>
    <source>
        <strain evidence="14">HWK02</strain>
    </source>
</reference>
<dbReference type="SMART" id="SM01087">
    <property type="entry name" value="COG6"/>
    <property type="match status" value="1"/>
</dbReference>